<dbReference type="CDD" id="cd04301">
    <property type="entry name" value="NAT_SF"/>
    <property type="match status" value="1"/>
</dbReference>
<evidence type="ECO:0000259" key="1">
    <source>
        <dbReference type="PROSITE" id="PS51186"/>
    </source>
</evidence>
<gene>
    <name evidence="3" type="ORF">BCM02_12031</name>
</gene>
<keyword evidence="4" id="KW-1185">Reference proteome</keyword>
<name>A0A5S5BLV5_9BACL</name>
<dbReference type="InterPro" id="IPR045057">
    <property type="entry name" value="Gcn5-rel_NAT"/>
</dbReference>
<dbReference type="OrthoDB" id="9793389at2"/>
<dbReference type="Proteomes" id="UP000323257">
    <property type="component" value="Unassembled WGS sequence"/>
</dbReference>
<feature type="domain" description="N-acetyltransferase" evidence="1">
    <location>
        <begin position="1"/>
        <end position="91"/>
    </location>
</feature>
<comment type="caution">
    <text evidence="3">The sequence shown here is derived from an EMBL/GenBank/DDBJ whole genome shotgun (WGS) entry which is preliminary data.</text>
</comment>
<sequence>MRETVKEGNGFIIRENGTAVGEITFAEDGQDTLIIDHTYVDPSMRGQKLGDELVRQVVDHARASGKRIVPACSFAHALFRRHGEFEDVWKR</sequence>
<dbReference type="EMBL" id="VNHS01000020">
    <property type="protein sequence ID" value="TYP68071.1"/>
    <property type="molecule type" value="Genomic_DNA"/>
</dbReference>
<dbReference type="GO" id="GO:0016747">
    <property type="term" value="F:acyltransferase activity, transferring groups other than amino-acyl groups"/>
    <property type="evidence" value="ECO:0007669"/>
    <property type="project" value="InterPro"/>
</dbReference>
<feature type="domain" description="N-acetyltransferase" evidence="2">
    <location>
        <begin position="3"/>
        <end position="90"/>
    </location>
</feature>
<dbReference type="Gene3D" id="3.40.630.30">
    <property type="match status" value="1"/>
</dbReference>
<dbReference type="PROSITE" id="PS51186">
    <property type="entry name" value="GNAT"/>
    <property type="match status" value="1"/>
</dbReference>
<reference evidence="3 4" key="1">
    <citation type="submission" date="2019-07" db="EMBL/GenBank/DDBJ databases">
        <title>Genomic Encyclopedia of Type Strains, Phase III (KMG-III): the genomes of soil and plant-associated and newly described type strains.</title>
        <authorList>
            <person name="Whitman W."/>
        </authorList>
    </citation>
    <scope>NUCLEOTIDE SEQUENCE [LARGE SCALE GENOMIC DNA]</scope>
    <source>
        <strain evidence="3 4">BL24</strain>
    </source>
</reference>
<evidence type="ECO:0000313" key="4">
    <source>
        <dbReference type="Proteomes" id="UP000323257"/>
    </source>
</evidence>
<evidence type="ECO:0000259" key="2">
    <source>
        <dbReference type="PROSITE" id="PS51729"/>
    </source>
</evidence>
<proteinExistence type="predicted"/>
<evidence type="ECO:0000313" key="3">
    <source>
        <dbReference type="EMBL" id="TYP68071.1"/>
    </source>
</evidence>
<dbReference type="AlphaFoldDB" id="A0A5S5BLV5"/>
<dbReference type="PROSITE" id="PS51729">
    <property type="entry name" value="GNAT_YJDJ"/>
    <property type="match status" value="1"/>
</dbReference>
<accession>A0A5S5BLV5</accession>
<dbReference type="InterPro" id="IPR031165">
    <property type="entry name" value="GNAT_YJDJ"/>
</dbReference>
<dbReference type="Pfam" id="PF14542">
    <property type="entry name" value="Acetyltransf_CG"/>
    <property type="match status" value="1"/>
</dbReference>
<dbReference type="PANTHER" id="PTHR31435">
    <property type="entry name" value="PROTEIN NATD1"/>
    <property type="match status" value="1"/>
</dbReference>
<dbReference type="SUPFAM" id="SSF55729">
    <property type="entry name" value="Acyl-CoA N-acyltransferases (Nat)"/>
    <property type="match status" value="1"/>
</dbReference>
<organism evidence="3 4">
    <name type="scientific">Paenibacillus methanolicus</name>
    <dbReference type="NCBI Taxonomy" id="582686"/>
    <lineage>
        <taxon>Bacteria</taxon>
        <taxon>Bacillati</taxon>
        <taxon>Bacillota</taxon>
        <taxon>Bacilli</taxon>
        <taxon>Bacillales</taxon>
        <taxon>Paenibacillaceae</taxon>
        <taxon>Paenibacillus</taxon>
    </lineage>
</organism>
<protein>
    <submittedName>
        <fullName evidence="3">Uncharacterized protein</fullName>
    </submittedName>
</protein>
<dbReference type="InterPro" id="IPR000182">
    <property type="entry name" value="GNAT_dom"/>
</dbReference>
<dbReference type="InterPro" id="IPR016181">
    <property type="entry name" value="Acyl_CoA_acyltransferase"/>
</dbReference>
<dbReference type="PANTHER" id="PTHR31435:SF10">
    <property type="entry name" value="BSR4717 PROTEIN"/>
    <property type="match status" value="1"/>
</dbReference>
<dbReference type="RefSeq" id="WP_148933493.1">
    <property type="nucleotide sequence ID" value="NZ_VNHS01000020.1"/>
</dbReference>